<accession>A0A0N0VKW6</accession>
<proteinExistence type="predicted"/>
<dbReference type="OrthoDB" id="5830125at2"/>
<evidence type="ECO:0000313" key="1">
    <source>
        <dbReference type="EMBL" id="KPA92732.1"/>
    </source>
</evidence>
<comment type="caution">
    <text evidence="1">The sequence shown here is derived from an EMBL/GenBank/DDBJ whole genome shotgun (WGS) entry which is preliminary data.</text>
</comment>
<protein>
    <submittedName>
        <fullName evidence="1">Uncharacterized protein</fullName>
    </submittedName>
</protein>
<dbReference type="RefSeq" id="WP_054061799.1">
    <property type="nucleotide sequence ID" value="NZ_JSYZ01000002.1"/>
</dbReference>
<keyword evidence="2" id="KW-1185">Reference proteome</keyword>
<sequence length="206" mass="22273">MGIEQKIGELVSAADGLTKVVDGKIAQIDARMDVARAEFDDFRNRKDMVGAPGVQGTLLMNIFQGGVWGTGGAVGKGVSGGFSQVDLGSSVNVYMHFRLPFNINKHDQMFWYNIRGYSYGGAAIVDETIVGYCYSPQRAVINQAVFGNMSPAIYTDSLGNVVIRLKFPNIYVTTVRIDTMQVGVGGMTPVGSLQAKLSLTEKVEFN</sequence>
<dbReference type="EMBL" id="JSYZ01000002">
    <property type="protein sequence ID" value="KPA92732.1"/>
    <property type="molecule type" value="Genomic_DNA"/>
</dbReference>
<dbReference type="AlphaFoldDB" id="A0A0N0VKW6"/>
<gene>
    <name evidence="1" type="ORF">PF66_00470</name>
</gene>
<reference evidence="1 2" key="1">
    <citation type="journal article" date="2015" name="PLoS ONE">
        <title>Rice-Infecting Pseudomonas Genomes Are Highly Accessorized and Harbor Multiple Putative Virulence Mechanisms to Cause Sheath Brown Rot.</title>
        <authorList>
            <person name="Quibod I.L."/>
            <person name="Grande G."/>
            <person name="Oreiro E.G."/>
            <person name="Borja F.N."/>
            <person name="Dossa G.S."/>
            <person name="Mauleon R."/>
            <person name="Cruz C.V."/>
            <person name="Oliva R."/>
        </authorList>
    </citation>
    <scope>NUCLEOTIDE SEQUENCE [LARGE SCALE GENOMIC DNA]</scope>
    <source>
        <strain evidence="1 2">IRRI 6609</strain>
    </source>
</reference>
<dbReference type="PATRIC" id="fig|50340.43.peg.2480"/>
<organism evidence="1 2">
    <name type="scientific">Pseudomonas asplenii</name>
    <dbReference type="NCBI Taxonomy" id="53407"/>
    <lineage>
        <taxon>Bacteria</taxon>
        <taxon>Pseudomonadati</taxon>
        <taxon>Pseudomonadota</taxon>
        <taxon>Gammaproteobacteria</taxon>
        <taxon>Pseudomonadales</taxon>
        <taxon>Pseudomonadaceae</taxon>
        <taxon>Pseudomonas</taxon>
    </lineage>
</organism>
<dbReference type="STRING" id="50340.PF66_00470"/>
<name>A0A0N0VKW6_9PSED</name>
<evidence type="ECO:0000313" key="2">
    <source>
        <dbReference type="Proteomes" id="UP000037931"/>
    </source>
</evidence>
<dbReference type="Proteomes" id="UP000037931">
    <property type="component" value="Unassembled WGS sequence"/>
</dbReference>